<dbReference type="AlphaFoldDB" id="A0A9D3RJI9"/>
<gene>
    <name evidence="2" type="ORF">ANANG_G00296120</name>
</gene>
<feature type="region of interest" description="Disordered" evidence="1">
    <location>
        <begin position="41"/>
        <end position="61"/>
    </location>
</feature>
<name>A0A9D3RJI9_ANGAN</name>
<feature type="compositionally biased region" description="Basic and acidic residues" evidence="1">
    <location>
        <begin position="108"/>
        <end position="121"/>
    </location>
</feature>
<sequence>MPLPVVCSRLSCHVVSAYPPWCWRAPVPSAFPQCFPNASSTFPQQDVGEEQDQAGRQQTDDDLMERDGALQRVDALLHGAGGQVVVDGGADAPHHPDSVHHGLHGGGHHGEGHPDPGKGRIERTAANLKHTHTHICTHARTHMHIRTHAHAHTHAETHTHICTHARTHMHIRTHAQTHTHARTHAHTHAR</sequence>
<reference evidence="2" key="1">
    <citation type="submission" date="2021-01" db="EMBL/GenBank/DDBJ databases">
        <title>A chromosome-scale assembly of European eel, Anguilla anguilla.</title>
        <authorList>
            <person name="Henkel C."/>
            <person name="Jong-Raadsen S.A."/>
            <person name="Dufour S."/>
            <person name="Weltzien F.-A."/>
            <person name="Palstra A.P."/>
            <person name="Pelster B."/>
            <person name="Spaink H.P."/>
            <person name="Van Den Thillart G.E."/>
            <person name="Jansen H."/>
            <person name="Zahm M."/>
            <person name="Klopp C."/>
            <person name="Cedric C."/>
            <person name="Louis A."/>
            <person name="Berthelot C."/>
            <person name="Parey E."/>
            <person name="Roest Crollius H."/>
            <person name="Montfort J."/>
            <person name="Robinson-Rechavi M."/>
            <person name="Bucao C."/>
            <person name="Bouchez O."/>
            <person name="Gislard M."/>
            <person name="Lluch J."/>
            <person name="Milhes M."/>
            <person name="Lampietro C."/>
            <person name="Lopez Roques C."/>
            <person name="Donnadieu C."/>
            <person name="Braasch I."/>
            <person name="Desvignes T."/>
            <person name="Postlethwait J."/>
            <person name="Bobe J."/>
            <person name="Guiguen Y."/>
            <person name="Dirks R."/>
        </authorList>
    </citation>
    <scope>NUCLEOTIDE SEQUENCE</scope>
    <source>
        <strain evidence="2">Tag_6206</strain>
        <tissue evidence="2">Liver</tissue>
    </source>
</reference>
<feature type="region of interest" description="Disordered" evidence="1">
    <location>
        <begin position="84"/>
        <end position="121"/>
    </location>
</feature>
<proteinExistence type="predicted"/>
<dbReference type="Proteomes" id="UP001044222">
    <property type="component" value="Chromosome 17"/>
</dbReference>
<evidence type="ECO:0000256" key="1">
    <source>
        <dbReference type="SAM" id="MobiDB-lite"/>
    </source>
</evidence>
<accession>A0A9D3RJI9</accession>
<comment type="caution">
    <text evidence="2">The sequence shown here is derived from an EMBL/GenBank/DDBJ whole genome shotgun (WGS) entry which is preliminary data.</text>
</comment>
<evidence type="ECO:0000313" key="2">
    <source>
        <dbReference type="EMBL" id="KAG5832901.1"/>
    </source>
</evidence>
<evidence type="ECO:0000313" key="3">
    <source>
        <dbReference type="Proteomes" id="UP001044222"/>
    </source>
</evidence>
<feature type="non-terminal residue" evidence="2">
    <location>
        <position position="1"/>
    </location>
</feature>
<keyword evidence="3" id="KW-1185">Reference proteome</keyword>
<organism evidence="2 3">
    <name type="scientific">Anguilla anguilla</name>
    <name type="common">European freshwater eel</name>
    <name type="synonym">Muraena anguilla</name>
    <dbReference type="NCBI Taxonomy" id="7936"/>
    <lineage>
        <taxon>Eukaryota</taxon>
        <taxon>Metazoa</taxon>
        <taxon>Chordata</taxon>
        <taxon>Craniata</taxon>
        <taxon>Vertebrata</taxon>
        <taxon>Euteleostomi</taxon>
        <taxon>Actinopterygii</taxon>
        <taxon>Neopterygii</taxon>
        <taxon>Teleostei</taxon>
        <taxon>Anguilliformes</taxon>
        <taxon>Anguillidae</taxon>
        <taxon>Anguilla</taxon>
    </lineage>
</organism>
<dbReference type="EMBL" id="JAFIRN010000017">
    <property type="protein sequence ID" value="KAG5832901.1"/>
    <property type="molecule type" value="Genomic_DNA"/>
</dbReference>
<protein>
    <submittedName>
        <fullName evidence="2">Uncharacterized protein</fullName>
    </submittedName>
</protein>